<reference evidence="3 4" key="1">
    <citation type="submission" date="2016-12" db="EMBL/GenBank/DDBJ databases">
        <authorList>
            <person name="Song W.-J."/>
            <person name="Kurnit D.M."/>
        </authorList>
    </citation>
    <scope>NUCLEOTIDE SEQUENCE [LARGE SCALE GENOMIC DNA]</scope>
    <source>
        <strain evidence="3 4">IMCC3135</strain>
    </source>
</reference>
<accession>A0A2Z2P7L7</accession>
<feature type="signal peptide" evidence="2">
    <location>
        <begin position="1"/>
        <end position="23"/>
    </location>
</feature>
<gene>
    <name evidence="3" type="ORF">IMCC3135_28910</name>
</gene>
<evidence type="ECO:0000313" key="3">
    <source>
        <dbReference type="EMBL" id="ASJ75834.1"/>
    </source>
</evidence>
<proteinExistence type="predicted"/>
<feature type="chain" id="PRO_5016377182" evidence="2">
    <location>
        <begin position="24"/>
        <end position="398"/>
    </location>
</feature>
<protein>
    <submittedName>
        <fullName evidence="3">Uncharacterized protein</fullName>
    </submittedName>
</protein>
<evidence type="ECO:0000256" key="2">
    <source>
        <dbReference type="SAM" id="SignalP"/>
    </source>
</evidence>
<feature type="compositionally biased region" description="Polar residues" evidence="1">
    <location>
        <begin position="34"/>
        <end position="45"/>
    </location>
</feature>
<feature type="compositionally biased region" description="Low complexity" evidence="1">
    <location>
        <begin position="19"/>
        <end position="31"/>
    </location>
</feature>
<name>A0A2Z2P7L7_9GAMM</name>
<organism evidence="3 4">
    <name type="scientific">Granulosicoccus antarcticus IMCC3135</name>
    <dbReference type="NCBI Taxonomy" id="1192854"/>
    <lineage>
        <taxon>Bacteria</taxon>
        <taxon>Pseudomonadati</taxon>
        <taxon>Pseudomonadota</taxon>
        <taxon>Gammaproteobacteria</taxon>
        <taxon>Chromatiales</taxon>
        <taxon>Granulosicoccaceae</taxon>
        <taxon>Granulosicoccus</taxon>
    </lineage>
</organism>
<keyword evidence="2" id="KW-0732">Signal</keyword>
<dbReference type="AlphaFoldDB" id="A0A2Z2P7L7"/>
<dbReference type="EMBL" id="CP018632">
    <property type="protein sequence ID" value="ASJ75834.1"/>
    <property type="molecule type" value="Genomic_DNA"/>
</dbReference>
<dbReference type="KEGG" id="gai:IMCC3135_28910"/>
<dbReference type="RefSeq" id="WP_157736335.1">
    <property type="nucleotide sequence ID" value="NZ_CP018632.1"/>
</dbReference>
<sequence>MKPRILVIAIALVMAACSSSDNSSDPVVNVPAGSDNNPNPDSNGTGDIPGTDGGSVDNEPVALELVGQNLLVSLAGFQADRLSLYVRELAVEIATAAEAMPQPDSTFETLDGFGPEVVVTPTQVTAYSCNAGGQMIHASGQLRDGLGSERSLAADHDSYTFDACRHSEASGVFAAGDYQLDGTLVMDASDYSASRGGRSGHLNSWGGFAMSVPGDLAYELSGSVEVSAYSAANFGSGDTRTVELATYSKSENAQTAESLEDVHLSLVRTIPNGSDDSSYQLDADGAVVTLATQGETVTINTDPILSGSRVDAQGNAEAFNGQIRMVASDGGELILSANPTSQISIEAGDLLVDFVALRPDGESVTGDAIPLIDIIAGSFKRGCFLSGILSDCGVVELP</sequence>
<evidence type="ECO:0000313" key="4">
    <source>
        <dbReference type="Proteomes" id="UP000250079"/>
    </source>
</evidence>
<keyword evidence="4" id="KW-1185">Reference proteome</keyword>
<dbReference type="PROSITE" id="PS51257">
    <property type="entry name" value="PROKAR_LIPOPROTEIN"/>
    <property type="match status" value="1"/>
</dbReference>
<feature type="region of interest" description="Disordered" evidence="1">
    <location>
        <begin position="19"/>
        <end position="56"/>
    </location>
</feature>
<dbReference type="Proteomes" id="UP000250079">
    <property type="component" value="Chromosome"/>
</dbReference>
<evidence type="ECO:0000256" key="1">
    <source>
        <dbReference type="SAM" id="MobiDB-lite"/>
    </source>
</evidence>